<evidence type="ECO:0000313" key="12">
    <source>
        <dbReference type="EMBL" id="JAC26333.1"/>
    </source>
</evidence>
<evidence type="ECO:0000256" key="10">
    <source>
        <dbReference type="SAM" id="Phobius"/>
    </source>
</evidence>
<evidence type="ECO:0000256" key="1">
    <source>
        <dbReference type="ARBA" id="ARBA00004389"/>
    </source>
</evidence>
<keyword evidence="5" id="KW-0256">Endoplasmic reticulum</keyword>
<feature type="domain" description="Peptidase M28" evidence="11">
    <location>
        <begin position="218"/>
        <end position="416"/>
    </location>
</feature>
<keyword evidence="4" id="KW-0732">Signal</keyword>
<dbReference type="GO" id="GO:0009966">
    <property type="term" value="P:regulation of signal transduction"/>
    <property type="evidence" value="ECO:0007669"/>
    <property type="project" value="InterPro"/>
</dbReference>
<sequence>MFLDGAEGVFEFLRGNLPFYVIVFVPLLIVISPVTPVLGSHEFTVYRMQHYDLQGSVHGSRSSVVNTEARTLHSSSYHRKVVIARFTDLTHGQFNEVIQQGAAGVLIFLPQNISAVPPEKLKVLMELEHALLEDAVPVPVYFAYETEELKDMYRSVQRTSDNGRTTSVAQELWSMLKASGFQLVLSGSQAKMIPDVQLSSIQGKLSGFGVEEQLPTGVIVAHYDSFGVSPALSFGADSNGSGVAALLELARLFSKLYTNSRTHPQFNLVFLISAGGKFNYHGTKKWIEDNIDSTEGSLLADSLFTMCIDSIGSGDDLYVHVSKPPKEGSTTAKLFNELQKVASLLAPAMRVSMVHKKINLADETLAWEHERFSMRRLPAFTISHLPSHRSPSRSSIFDTRDKVEKAKLARNVKVVAEAVAHILYNMTDSETSLEVFRDSLGLQEDYLGAWLDMLSSQPRGAQLMAKGKAPVVSMLEQVLARHLKEVRLSSFRPDKRDPEVVFYDTPVAVMNAYSVKPAVFDLFLAAFIGAYLGTVYLIIVLPTEGQGELNVEHKLALCQCCSSIVACHNHQSPA</sequence>
<keyword evidence="7 10" id="KW-0472">Membrane</keyword>
<comment type="subcellular location">
    <subcellularLocation>
        <location evidence="1">Endoplasmic reticulum membrane</location>
        <topology evidence="1">Single-pass membrane protein</topology>
    </subcellularLocation>
</comment>
<evidence type="ECO:0000256" key="6">
    <source>
        <dbReference type="ARBA" id="ARBA00022989"/>
    </source>
</evidence>
<keyword evidence="12" id="KW-0645">Protease</keyword>
<evidence type="ECO:0000256" key="5">
    <source>
        <dbReference type="ARBA" id="ARBA00022824"/>
    </source>
</evidence>
<organism evidence="12">
    <name type="scientific">Amblyomma parvum</name>
    <name type="common">South American tick</name>
    <dbReference type="NCBI Taxonomy" id="251391"/>
    <lineage>
        <taxon>Eukaryota</taxon>
        <taxon>Metazoa</taxon>
        <taxon>Ecdysozoa</taxon>
        <taxon>Arthropoda</taxon>
        <taxon>Chelicerata</taxon>
        <taxon>Arachnida</taxon>
        <taxon>Acari</taxon>
        <taxon>Parasitiformes</taxon>
        <taxon>Ixodida</taxon>
        <taxon>Ixodoidea</taxon>
        <taxon>Ixodidae</taxon>
        <taxon>Amblyomminae</taxon>
        <taxon>Amblyomma</taxon>
    </lineage>
</organism>
<evidence type="ECO:0000256" key="7">
    <source>
        <dbReference type="ARBA" id="ARBA00023136"/>
    </source>
</evidence>
<dbReference type="InterPro" id="IPR016574">
    <property type="entry name" value="Nicalin"/>
</dbReference>
<dbReference type="GO" id="GO:0004177">
    <property type="term" value="F:aminopeptidase activity"/>
    <property type="evidence" value="ECO:0007669"/>
    <property type="project" value="UniProtKB-KW"/>
</dbReference>
<dbReference type="FunFam" id="3.40.630.10:FF:000115">
    <property type="entry name" value="Nicalin-1"/>
    <property type="match status" value="1"/>
</dbReference>
<keyword evidence="8" id="KW-0325">Glycoprotein</keyword>
<keyword evidence="6 10" id="KW-1133">Transmembrane helix</keyword>
<keyword evidence="3 10" id="KW-0812">Transmembrane</keyword>
<evidence type="ECO:0000256" key="9">
    <source>
        <dbReference type="ARBA" id="ARBA00034873"/>
    </source>
</evidence>
<dbReference type="AlphaFoldDB" id="A0A023FZZ2"/>
<reference evidence="12" key="1">
    <citation type="submission" date="2014-03" db="EMBL/GenBank/DDBJ databases">
        <title>The sialotranscriptome of Amblyomma triste, Amblyomma parvum and Amblyomma cajennense ticks, uncovered by 454-based RNA-seq.</title>
        <authorList>
            <person name="Garcia G.R."/>
            <person name="Gardinassi L.G."/>
            <person name="Ribeiro J.M."/>
            <person name="Anatrielo E."/>
            <person name="Ferreira B.R."/>
            <person name="Moreira H.N."/>
            <person name="Mafra C."/>
            <person name="Olegario M.M."/>
            <person name="Szabo P.J."/>
            <person name="Miranda-Santos I.K."/>
            <person name="Maruyama S.R."/>
        </authorList>
    </citation>
    <scope>NUCLEOTIDE SEQUENCE</scope>
    <source>
        <strain evidence="12">Araguapaz</strain>
        <tissue evidence="12">Salivary glands</tissue>
    </source>
</reference>
<dbReference type="GO" id="GO:0005789">
    <property type="term" value="C:endoplasmic reticulum membrane"/>
    <property type="evidence" value="ECO:0007669"/>
    <property type="project" value="UniProtKB-SubCell"/>
</dbReference>
<comment type="similarity">
    <text evidence="2">Belongs to the nicastrin family.</text>
</comment>
<dbReference type="Gene3D" id="3.40.630.10">
    <property type="entry name" value="Zn peptidases"/>
    <property type="match status" value="1"/>
</dbReference>
<feature type="transmembrane region" description="Helical" evidence="10">
    <location>
        <begin position="518"/>
        <end position="539"/>
    </location>
</feature>
<dbReference type="PIRSF" id="PIRSF011018">
    <property type="entry name" value="Nicalin"/>
    <property type="match status" value="1"/>
</dbReference>
<feature type="transmembrane region" description="Helical" evidence="10">
    <location>
        <begin position="20"/>
        <end position="39"/>
    </location>
</feature>
<protein>
    <recommendedName>
        <fullName evidence="9">BOS complex subunit NCLN</fullName>
    </recommendedName>
</protein>
<evidence type="ECO:0000256" key="2">
    <source>
        <dbReference type="ARBA" id="ARBA00007717"/>
    </source>
</evidence>
<dbReference type="SUPFAM" id="SSF53187">
    <property type="entry name" value="Zn-dependent exopeptidases"/>
    <property type="match status" value="1"/>
</dbReference>
<keyword evidence="12" id="KW-0378">Hydrolase</keyword>
<keyword evidence="12" id="KW-0031">Aminopeptidase</keyword>
<proteinExistence type="evidence at transcript level"/>
<evidence type="ECO:0000256" key="3">
    <source>
        <dbReference type="ARBA" id="ARBA00022692"/>
    </source>
</evidence>
<dbReference type="InterPro" id="IPR007484">
    <property type="entry name" value="Peptidase_M28"/>
</dbReference>
<evidence type="ECO:0000256" key="4">
    <source>
        <dbReference type="ARBA" id="ARBA00022729"/>
    </source>
</evidence>
<dbReference type="CDD" id="cd03882">
    <property type="entry name" value="M28_nicalin_like"/>
    <property type="match status" value="1"/>
</dbReference>
<accession>A0A023FZZ2</accession>
<dbReference type="Pfam" id="PF04389">
    <property type="entry name" value="Peptidase_M28"/>
    <property type="match status" value="1"/>
</dbReference>
<evidence type="ECO:0000256" key="8">
    <source>
        <dbReference type="ARBA" id="ARBA00023180"/>
    </source>
</evidence>
<dbReference type="EMBL" id="GBBL01000987">
    <property type="protein sequence ID" value="JAC26333.1"/>
    <property type="molecule type" value="mRNA"/>
</dbReference>
<name>A0A023FZZ2_AMBPA</name>
<evidence type="ECO:0000259" key="11">
    <source>
        <dbReference type="Pfam" id="PF04389"/>
    </source>
</evidence>
<dbReference type="PANTHER" id="PTHR31826">
    <property type="entry name" value="NICALIN"/>
    <property type="match status" value="1"/>
</dbReference>